<protein>
    <recommendedName>
        <fullName evidence="2">DUF7703 domain-containing protein</fullName>
    </recommendedName>
</protein>
<evidence type="ECO:0000256" key="1">
    <source>
        <dbReference type="SAM" id="Phobius"/>
    </source>
</evidence>
<feature type="transmembrane region" description="Helical" evidence="1">
    <location>
        <begin position="48"/>
        <end position="72"/>
    </location>
</feature>
<gene>
    <name evidence="3" type="ORF">O9K51_11334</name>
</gene>
<feature type="transmembrane region" description="Helical" evidence="1">
    <location>
        <begin position="198"/>
        <end position="221"/>
    </location>
</feature>
<dbReference type="Proteomes" id="UP001163105">
    <property type="component" value="Unassembled WGS sequence"/>
</dbReference>
<dbReference type="PANTHER" id="PTHR37013">
    <property type="entry name" value="INTEGRAL MEMBRANE PROTEIN (AFU_ORTHOLOGUE AFUA_1G05950)-RELATED"/>
    <property type="match status" value="1"/>
</dbReference>
<evidence type="ECO:0000259" key="2">
    <source>
        <dbReference type="Pfam" id="PF24802"/>
    </source>
</evidence>
<reference evidence="3" key="1">
    <citation type="submission" date="2023-01" db="EMBL/GenBank/DDBJ databases">
        <title>The growth and conidiation of Purpureocillium lavendulum are regulated by nitrogen source and histone H3K14 acetylation.</title>
        <authorList>
            <person name="Tang P."/>
            <person name="Han J."/>
            <person name="Zhang C."/>
            <person name="Tang P."/>
            <person name="Qi F."/>
            <person name="Zhang K."/>
            <person name="Liang L."/>
        </authorList>
    </citation>
    <scope>NUCLEOTIDE SEQUENCE</scope>
    <source>
        <strain evidence="3">YMF1.00683</strain>
    </source>
</reference>
<feature type="transmembrane region" description="Helical" evidence="1">
    <location>
        <begin position="78"/>
        <end position="100"/>
    </location>
</feature>
<keyword evidence="1" id="KW-0812">Transmembrane</keyword>
<feature type="transmembrane region" description="Helical" evidence="1">
    <location>
        <begin position="112"/>
        <end position="138"/>
    </location>
</feature>
<accession>A0AB34FAX5</accession>
<feature type="domain" description="DUF7703" evidence="2">
    <location>
        <begin position="21"/>
        <end position="250"/>
    </location>
</feature>
<proteinExistence type="predicted"/>
<dbReference type="Pfam" id="PF24802">
    <property type="entry name" value="DUF7703"/>
    <property type="match status" value="1"/>
</dbReference>
<keyword evidence="4" id="KW-1185">Reference proteome</keyword>
<evidence type="ECO:0000313" key="4">
    <source>
        <dbReference type="Proteomes" id="UP001163105"/>
    </source>
</evidence>
<name>A0AB34FAX5_9HYPO</name>
<dbReference type="PANTHER" id="PTHR37013:SF6">
    <property type="entry name" value="INTEGRAL MEMBRANE PROTEIN"/>
    <property type="match status" value="1"/>
</dbReference>
<evidence type="ECO:0000313" key="3">
    <source>
        <dbReference type="EMBL" id="KAJ6436109.1"/>
    </source>
</evidence>
<sequence length="275" mass="30813">MEYRDEMRLWGVEGLKLLPAVFLAISLYSVLELNCTILATFRTWKSLYFWSLIVATNGIAPYAIGTLLMYILQTDTPALNVPLIAIGLVSMVTGQSVVLYSRLHLLLCSEFCLRLVLAMIILNAFILHVPTIVLLSGAGINYNPDLIFAYGIYEKVQGAGFALQELIISGLYIKHALSFFSLRDCLNDNATRKVRNHLILVNILIIILDITYVLLVALLAYELETTFRPFVYSIKLKMELSILRNLGRLSREGRVARESSHNGADSGVCLNSYDD</sequence>
<keyword evidence="1" id="KW-1133">Transmembrane helix</keyword>
<feature type="transmembrane region" description="Helical" evidence="1">
    <location>
        <begin position="20"/>
        <end position="41"/>
    </location>
</feature>
<dbReference type="AlphaFoldDB" id="A0AB34FAX5"/>
<keyword evidence="1" id="KW-0472">Membrane</keyword>
<organism evidence="3 4">
    <name type="scientific">Purpureocillium lavendulum</name>
    <dbReference type="NCBI Taxonomy" id="1247861"/>
    <lineage>
        <taxon>Eukaryota</taxon>
        <taxon>Fungi</taxon>
        <taxon>Dikarya</taxon>
        <taxon>Ascomycota</taxon>
        <taxon>Pezizomycotina</taxon>
        <taxon>Sordariomycetes</taxon>
        <taxon>Hypocreomycetidae</taxon>
        <taxon>Hypocreales</taxon>
        <taxon>Ophiocordycipitaceae</taxon>
        <taxon>Purpureocillium</taxon>
    </lineage>
</organism>
<dbReference type="InterPro" id="IPR056120">
    <property type="entry name" value="DUF7703"/>
</dbReference>
<dbReference type="EMBL" id="JAQHRD010000030">
    <property type="protein sequence ID" value="KAJ6436109.1"/>
    <property type="molecule type" value="Genomic_DNA"/>
</dbReference>
<comment type="caution">
    <text evidence="3">The sequence shown here is derived from an EMBL/GenBank/DDBJ whole genome shotgun (WGS) entry which is preliminary data.</text>
</comment>